<keyword evidence="2 3" id="KW-0802">TPR repeat</keyword>
<evidence type="ECO:0000256" key="2">
    <source>
        <dbReference type="ARBA" id="ARBA00022803"/>
    </source>
</evidence>
<keyword evidence="1" id="KW-0677">Repeat</keyword>
<dbReference type="SMART" id="SM00028">
    <property type="entry name" value="TPR"/>
    <property type="match status" value="5"/>
</dbReference>
<accession>A0A840SEL0</accession>
<comment type="caution">
    <text evidence="4">The sequence shown here is derived from an EMBL/GenBank/DDBJ whole genome shotgun (WGS) entry which is preliminary data.</text>
</comment>
<evidence type="ECO:0000256" key="1">
    <source>
        <dbReference type="ARBA" id="ARBA00022737"/>
    </source>
</evidence>
<sequence>MMKENVEELNNNAIHLAQKGNFDEAVACFKRALTLDKENYLLWFNLALTYRDAGYIDKAISSMEKAHIMNPEDPEILETLANLNISVDRTQTALQYLFYGLSLNENNDHLWNSLGVLLFQNSEYMSACECFEHAVTINPFYYDAFYNLADCYDELGNKNAAQICREQLKNLTKGQS</sequence>
<dbReference type="InterPro" id="IPR019734">
    <property type="entry name" value="TPR_rpt"/>
</dbReference>
<dbReference type="PANTHER" id="PTHR44943:SF8">
    <property type="entry name" value="TPR REPEAT-CONTAINING PROTEIN MJ0263"/>
    <property type="match status" value="1"/>
</dbReference>
<dbReference type="Gene3D" id="1.25.40.10">
    <property type="entry name" value="Tetratricopeptide repeat domain"/>
    <property type="match status" value="2"/>
</dbReference>
<dbReference type="Proteomes" id="UP000578697">
    <property type="component" value="Unassembled WGS sequence"/>
</dbReference>
<evidence type="ECO:0000256" key="3">
    <source>
        <dbReference type="PROSITE-ProRule" id="PRU00339"/>
    </source>
</evidence>
<dbReference type="EMBL" id="JACHFR010000002">
    <property type="protein sequence ID" value="MBB5218608.1"/>
    <property type="molecule type" value="Genomic_DNA"/>
</dbReference>
<dbReference type="PANTHER" id="PTHR44943">
    <property type="entry name" value="CELLULOSE SYNTHASE OPERON PROTEIN C"/>
    <property type="match status" value="1"/>
</dbReference>
<dbReference type="InterPro" id="IPR051685">
    <property type="entry name" value="Ycf3/AcsC/BcsC/TPR_MFPF"/>
</dbReference>
<proteinExistence type="predicted"/>
<dbReference type="PROSITE" id="PS50005">
    <property type="entry name" value="TPR"/>
    <property type="match status" value="3"/>
</dbReference>
<organism evidence="4 5">
    <name type="scientific">Treponema rectale</name>
    <dbReference type="NCBI Taxonomy" id="744512"/>
    <lineage>
        <taxon>Bacteria</taxon>
        <taxon>Pseudomonadati</taxon>
        <taxon>Spirochaetota</taxon>
        <taxon>Spirochaetia</taxon>
        <taxon>Spirochaetales</taxon>
        <taxon>Treponemataceae</taxon>
        <taxon>Treponema</taxon>
    </lineage>
</organism>
<keyword evidence="5" id="KW-1185">Reference proteome</keyword>
<evidence type="ECO:0000313" key="5">
    <source>
        <dbReference type="Proteomes" id="UP000578697"/>
    </source>
</evidence>
<dbReference type="AlphaFoldDB" id="A0A840SEL0"/>
<dbReference type="RefSeq" id="WP_246428870.1">
    <property type="nucleotide sequence ID" value="NZ_JACHFR010000002.1"/>
</dbReference>
<gene>
    <name evidence="4" type="ORF">HNP77_000977</name>
</gene>
<dbReference type="SUPFAM" id="SSF48452">
    <property type="entry name" value="TPR-like"/>
    <property type="match status" value="1"/>
</dbReference>
<dbReference type="Pfam" id="PF13414">
    <property type="entry name" value="TPR_11"/>
    <property type="match status" value="1"/>
</dbReference>
<dbReference type="Pfam" id="PF13431">
    <property type="entry name" value="TPR_17"/>
    <property type="match status" value="1"/>
</dbReference>
<evidence type="ECO:0000313" key="4">
    <source>
        <dbReference type="EMBL" id="MBB5218608.1"/>
    </source>
</evidence>
<reference evidence="4 5" key="1">
    <citation type="submission" date="2020-08" db="EMBL/GenBank/DDBJ databases">
        <title>Genomic Encyclopedia of Type Strains, Phase IV (KMG-IV): sequencing the most valuable type-strain genomes for metagenomic binning, comparative biology and taxonomic classification.</title>
        <authorList>
            <person name="Goeker M."/>
        </authorList>
    </citation>
    <scope>NUCLEOTIDE SEQUENCE [LARGE SCALE GENOMIC DNA]</scope>
    <source>
        <strain evidence="4 5">DSM 103679</strain>
    </source>
</reference>
<protein>
    <submittedName>
        <fullName evidence="4">Tetratricopeptide (TPR) repeat protein</fullName>
    </submittedName>
</protein>
<name>A0A840SEL0_9SPIR</name>
<feature type="repeat" description="TPR" evidence="3">
    <location>
        <begin position="108"/>
        <end position="141"/>
    </location>
</feature>
<dbReference type="InterPro" id="IPR011990">
    <property type="entry name" value="TPR-like_helical_dom_sf"/>
</dbReference>
<feature type="repeat" description="TPR" evidence="3">
    <location>
        <begin position="6"/>
        <end position="39"/>
    </location>
</feature>
<feature type="repeat" description="TPR" evidence="3">
    <location>
        <begin position="40"/>
        <end position="73"/>
    </location>
</feature>